<organism evidence="4 5">
    <name type="scientific">Porcisia hertigi</name>
    <dbReference type="NCBI Taxonomy" id="2761500"/>
    <lineage>
        <taxon>Eukaryota</taxon>
        <taxon>Discoba</taxon>
        <taxon>Euglenozoa</taxon>
        <taxon>Kinetoplastea</taxon>
        <taxon>Metakinetoplastina</taxon>
        <taxon>Trypanosomatida</taxon>
        <taxon>Trypanosomatidae</taxon>
        <taxon>Leishmaniinae</taxon>
        <taxon>Porcisia</taxon>
    </lineage>
</organism>
<dbReference type="GeneID" id="94289207"/>
<feature type="domain" description="RRM" evidence="3">
    <location>
        <begin position="5"/>
        <end position="81"/>
    </location>
</feature>
<keyword evidence="5" id="KW-1185">Reference proteome</keyword>
<gene>
    <name evidence="4" type="ORF">JKF63_03109</name>
</gene>
<evidence type="ECO:0000313" key="5">
    <source>
        <dbReference type="Proteomes" id="UP000674318"/>
    </source>
</evidence>
<dbReference type="Gene3D" id="3.30.70.330">
    <property type="match status" value="1"/>
</dbReference>
<dbReference type="CDD" id="cd00590">
    <property type="entry name" value="RRM_SF"/>
    <property type="match status" value="1"/>
</dbReference>
<dbReference type="PROSITE" id="PS50102">
    <property type="entry name" value="RRM"/>
    <property type="match status" value="1"/>
</dbReference>
<protein>
    <recommendedName>
        <fullName evidence="3">RRM domain-containing protein</fullName>
    </recommendedName>
</protein>
<evidence type="ECO:0000256" key="1">
    <source>
        <dbReference type="PROSITE-ProRule" id="PRU00176"/>
    </source>
</evidence>
<name>A0A836IMS7_9TRYP</name>
<dbReference type="Pfam" id="PF00076">
    <property type="entry name" value="RRM_1"/>
    <property type="match status" value="1"/>
</dbReference>
<reference evidence="4 5" key="1">
    <citation type="submission" date="2021-02" db="EMBL/GenBank/DDBJ databases">
        <title>Porcisia hertigi Genome sequencing and assembly.</title>
        <authorList>
            <person name="Almutairi H."/>
            <person name="Gatherer D."/>
        </authorList>
    </citation>
    <scope>NUCLEOTIDE SEQUENCE [LARGE SCALE GENOMIC DNA]</scope>
    <source>
        <strain evidence="4 5">C119</strain>
    </source>
</reference>
<comment type="caution">
    <text evidence="4">The sequence shown here is derived from an EMBL/GenBank/DDBJ whole genome shotgun (WGS) entry which is preliminary data.</text>
</comment>
<evidence type="ECO:0000313" key="4">
    <source>
        <dbReference type="EMBL" id="KAG5498820.1"/>
    </source>
</evidence>
<dbReference type="InterPro" id="IPR012677">
    <property type="entry name" value="Nucleotide-bd_a/b_plait_sf"/>
</dbReference>
<feature type="region of interest" description="Disordered" evidence="2">
    <location>
        <begin position="120"/>
        <end position="169"/>
    </location>
</feature>
<evidence type="ECO:0000256" key="2">
    <source>
        <dbReference type="SAM" id="MobiDB-lite"/>
    </source>
</evidence>
<dbReference type="RefSeq" id="XP_067755574.1">
    <property type="nucleotide sequence ID" value="XM_067899130.1"/>
</dbReference>
<dbReference type="InterPro" id="IPR000504">
    <property type="entry name" value="RRM_dom"/>
</dbReference>
<evidence type="ECO:0000259" key="3">
    <source>
        <dbReference type="PROSITE" id="PS50102"/>
    </source>
</evidence>
<dbReference type="OrthoDB" id="5970at2759"/>
<dbReference type="Proteomes" id="UP000674318">
    <property type="component" value="Unassembled WGS sequence"/>
</dbReference>
<dbReference type="SUPFAM" id="SSF54928">
    <property type="entry name" value="RNA-binding domain, RBD"/>
    <property type="match status" value="1"/>
</dbReference>
<dbReference type="KEGG" id="phet:94289207"/>
<dbReference type="EMBL" id="JAFJZO010000030">
    <property type="protein sequence ID" value="KAG5498820.1"/>
    <property type="molecule type" value="Genomic_DNA"/>
</dbReference>
<dbReference type="InterPro" id="IPR035979">
    <property type="entry name" value="RBD_domain_sf"/>
</dbReference>
<proteinExistence type="predicted"/>
<dbReference type="GO" id="GO:0003723">
    <property type="term" value="F:RNA binding"/>
    <property type="evidence" value="ECO:0007669"/>
    <property type="project" value="UniProtKB-UniRule"/>
</dbReference>
<dbReference type="AlphaFoldDB" id="A0A836IMS7"/>
<keyword evidence="1" id="KW-0694">RNA-binding</keyword>
<sequence>MNCKAILFVSNISSIANSQYLERLFSAYGAVHHVQLFGEGPQLYAEVTYGTVDDADAAVAALHCHYQTCRNLPMIVLYSKNSPAVSAYGHQVGEEFMKAAEEKRPPRPLALDKFDSNYQRLGVQPPPLESDIIRERPPPELPMKRRRRGGREGESQPKRNPRRVPTYSRSSPVSLVIPYPFHLNSICISK</sequence>
<accession>A0A836IMS7</accession>